<dbReference type="EMBL" id="KV000974">
    <property type="protein sequence ID" value="KZV39448.1"/>
    <property type="molecule type" value="Genomic_DNA"/>
</dbReference>
<gene>
    <name evidence="1" type="ORF">F511_35513</name>
</gene>
<dbReference type="Proteomes" id="UP000250235">
    <property type="component" value="Unassembled WGS sequence"/>
</dbReference>
<accession>A0A2Z7C0S1</accession>
<protein>
    <submittedName>
        <fullName evidence="1">Conserved oligomeric Golgi complex subunit 7-like</fullName>
    </submittedName>
</protein>
<evidence type="ECO:0000313" key="2">
    <source>
        <dbReference type="Proteomes" id="UP000250235"/>
    </source>
</evidence>
<organism evidence="1 2">
    <name type="scientific">Dorcoceras hygrometricum</name>
    <dbReference type="NCBI Taxonomy" id="472368"/>
    <lineage>
        <taxon>Eukaryota</taxon>
        <taxon>Viridiplantae</taxon>
        <taxon>Streptophyta</taxon>
        <taxon>Embryophyta</taxon>
        <taxon>Tracheophyta</taxon>
        <taxon>Spermatophyta</taxon>
        <taxon>Magnoliopsida</taxon>
        <taxon>eudicotyledons</taxon>
        <taxon>Gunneridae</taxon>
        <taxon>Pentapetalae</taxon>
        <taxon>asterids</taxon>
        <taxon>lamiids</taxon>
        <taxon>Lamiales</taxon>
        <taxon>Gesneriaceae</taxon>
        <taxon>Didymocarpoideae</taxon>
        <taxon>Trichosporeae</taxon>
        <taxon>Loxocarpinae</taxon>
        <taxon>Dorcoceras</taxon>
    </lineage>
</organism>
<reference evidence="1 2" key="1">
    <citation type="journal article" date="2015" name="Proc. Natl. Acad. Sci. U.S.A.">
        <title>The resurrection genome of Boea hygrometrica: A blueprint for survival of dehydration.</title>
        <authorList>
            <person name="Xiao L."/>
            <person name="Yang G."/>
            <person name="Zhang L."/>
            <person name="Yang X."/>
            <person name="Zhao S."/>
            <person name="Ji Z."/>
            <person name="Zhou Q."/>
            <person name="Hu M."/>
            <person name="Wang Y."/>
            <person name="Chen M."/>
            <person name="Xu Y."/>
            <person name="Jin H."/>
            <person name="Xiao X."/>
            <person name="Hu G."/>
            <person name="Bao F."/>
            <person name="Hu Y."/>
            <person name="Wan P."/>
            <person name="Li L."/>
            <person name="Deng X."/>
            <person name="Kuang T."/>
            <person name="Xiang C."/>
            <person name="Zhu J.K."/>
            <person name="Oliver M.J."/>
            <person name="He Y."/>
        </authorList>
    </citation>
    <scope>NUCLEOTIDE SEQUENCE [LARGE SCALE GENOMIC DNA]</scope>
    <source>
        <strain evidence="2">cv. XS01</strain>
    </source>
</reference>
<proteinExistence type="predicted"/>
<keyword evidence="2" id="KW-1185">Reference proteome</keyword>
<dbReference type="AlphaFoldDB" id="A0A2Z7C0S1"/>
<sequence length="165" mass="17814">MVQIVSIQKDHDPSQCNPLIEPIASVDPRSDAPDCIVSLTAWIMSFHNPSDGSDRNFSRFITPLQYITDPMVDIIQPCHCPLIRHCGHIVATSLPSHPVSLEHKFKSSSMLLATMRTCKVRLKAPIATVRRATCAGSGTGTGTDSGTCMGAGGARARRCFAPTRP</sequence>
<name>A0A2Z7C0S1_9LAMI</name>
<evidence type="ECO:0000313" key="1">
    <source>
        <dbReference type="EMBL" id="KZV39448.1"/>
    </source>
</evidence>